<dbReference type="InterPro" id="IPR000055">
    <property type="entry name" value="Restrct_endonuc_typeI_TRD"/>
</dbReference>
<dbReference type="Gene3D" id="3.90.220.20">
    <property type="entry name" value="DNA methylase specificity domains"/>
    <property type="match status" value="2"/>
</dbReference>
<reference evidence="5" key="1">
    <citation type="submission" date="2024-05" db="EMBL/GenBank/DDBJ databases">
        <title>Isolation and characterization of Sporomusa carbonis sp. nov., a carboxydotrophic hydrogenogen in the genus of Sporomusa isolated from a charcoal burning pile.</title>
        <authorList>
            <person name="Boeer T."/>
            <person name="Rosenbaum F."/>
            <person name="Eysell L."/>
            <person name="Mueller V."/>
            <person name="Daniel R."/>
            <person name="Poehlein A."/>
        </authorList>
    </citation>
    <scope>NUCLEOTIDE SEQUENCE [LARGE SCALE GENOMIC DNA]</scope>
    <source>
        <strain evidence="5">DSM 3132</strain>
    </source>
</reference>
<dbReference type="InterPro" id="IPR044946">
    <property type="entry name" value="Restrct_endonuc_typeI_TRD_sf"/>
</dbReference>
<accession>A0ABZ3JBW5</accession>
<feature type="domain" description="Type I restriction modification DNA specificity" evidence="4">
    <location>
        <begin position="5"/>
        <end position="186"/>
    </location>
</feature>
<evidence type="ECO:0000256" key="3">
    <source>
        <dbReference type="ARBA" id="ARBA00023125"/>
    </source>
</evidence>
<gene>
    <name evidence="5" type="ORF">SPACI_056600</name>
</gene>
<evidence type="ECO:0000256" key="2">
    <source>
        <dbReference type="ARBA" id="ARBA00022747"/>
    </source>
</evidence>
<comment type="similarity">
    <text evidence="1">Belongs to the type-I restriction system S methylase family.</text>
</comment>
<organism evidence="5 6">
    <name type="scientific">Sporomusa acidovorans (strain ATCC 49682 / DSM 3132 / Mol)</name>
    <dbReference type="NCBI Taxonomy" id="1123286"/>
    <lineage>
        <taxon>Bacteria</taxon>
        <taxon>Bacillati</taxon>
        <taxon>Bacillota</taxon>
        <taxon>Negativicutes</taxon>
        <taxon>Selenomonadales</taxon>
        <taxon>Sporomusaceae</taxon>
        <taxon>Sporomusa</taxon>
    </lineage>
</organism>
<dbReference type="RefSeq" id="WP_093796460.1">
    <property type="nucleotide sequence ID" value="NZ_CP155571.1"/>
</dbReference>
<proteinExistence type="inferred from homology"/>
<dbReference type="Pfam" id="PF01420">
    <property type="entry name" value="Methylase_S"/>
    <property type="match status" value="2"/>
</dbReference>
<evidence type="ECO:0000259" key="4">
    <source>
        <dbReference type="Pfam" id="PF01420"/>
    </source>
</evidence>
<name>A0ABZ3JBW5_SPOA4</name>
<dbReference type="EMBL" id="CP155571">
    <property type="protein sequence ID" value="XFO75538.1"/>
    <property type="molecule type" value="Genomic_DNA"/>
</dbReference>
<keyword evidence="3" id="KW-0238">DNA-binding</keyword>
<dbReference type="Proteomes" id="UP000216052">
    <property type="component" value="Chromosome"/>
</dbReference>
<evidence type="ECO:0000256" key="1">
    <source>
        <dbReference type="ARBA" id="ARBA00010923"/>
    </source>
</evidence>
<dbReference type="SUPFAM" id="SSF116734">
    <property type="entry name" value="DNA methylase specificity domain"/>
    <property type="match status" value="2"/>
</dbReference>
<evidence type="ECO:0000313" key="5">
    <source>
        <dbReference type="EMBL" id="XFO75538.1"/>
    </source>
</evidence>
<sequence length="418" mass="47083">MCCNGWRENTLGQVYEFSSGLSKNAKEFGFGFPFLSFKTVFNNYFIPEEICDLANTTEKEREKCSVKKGDVFLTRTSESLDELGMSCVALKDYQQATFNGFTKRLRPKNPEIINPKFTGYYFRSPRFRLAVTSMASMTTRASLNNDMLSRLPILIPPISEQVAIADILYSLDKKIELNNRINKILEEMAQAIFKSWFVGFEPFQEEEFEDSELGRIPKGWRVGTVSDLGDVIGGSTPSKSKSEYYTDQGIAWITPKDLSINKDKFISKGEIDITESGLKNSSAKIMPKGTVLFSSRAPIGYIAIAKNDVATNQGFKSVVPKNNIGTAYVYYFLKNNIEVIENRATGSTFKEVSGAIMKQIPAIIPNDKILSEFQSMCDLYFNKQLLLEEQNQNLTAIRNSLLPKLISGEIRVPLEEVQ</sequence>
<dbReference type="PANTHER" id="PTHR30408:SF13">
    <property type="entry name" value="TYPE I RESTRICTION ENZYME HINDI SPECIFICITY SUBUNIT"/>
    <property type="match status" value="1"/>
</dbReference>
<dbReference type="PANTHER" id="PTHR30408">
    <property type="entry name" value="TYPE-1 RESTRICTION ENZYME ECOKI SPECIFICITY PROTEIN"/>
    <property type="match status" value="1"/>
</dbReference>
<dbReference type="Gene3D" id="1.10.287.1120">
    <property type="entry name" value="Bipartite methylase S protein"/>
    <property type="match status" value="1"/>
</dbReference>
<evidence type="ECO:0000313" key="6">
    <source>
        <dbReference type="Proteomes" id="UP000216052"/>
    </source>
</evidence>
<dbReference type="InterPro" id="IPR052021">
    <property type="entry name" value="Type-I_RS_S_subunit"/>
</dbReference>
<feature type="domain" description="Type I restriction modification DNA specificity" evidence="4">
    <location>
        <begin position="217"/>
        <end position="368"/>
    </location>
</feature>
<keyword evidence="6" id="KW-1185">Reference proteome</keyword>
<protein>
    <recommendedName>
        <fullName evidence="4">Type I restriction modification DNA specificity domain-containing protein</fullName>
    </recommendedName>
</protein>
<dbReference type="CDD" id="cd17273">
    <property type="entry name" value="RMtype1_S_EcoJA69PI-TRD1-CR1_like"/>
    <property type="match status" value="1"/>
</dbReference>
<dbReference type="CDD" id="cd17517">
    <property type="entry name" value="RMtype1_S_EcoKI_StySPI-TRD2-CR2_like"/>
    <property type="match status" value="1"/>
</dbReference>
<keyword evidence="2" id="KW-0680">Restriction system</keyword>